<dbReference type="PANTHER" id="PTHR35333">
    <property type="entry name" value="BETA-LACTAMASE"/>
    <property type="match status" value="1"/>
</dbReference>
<name>A0ABS1SNT9_9MICO</name>
<dbReference type="PANTHER" id="PTHR35333:SF3">
    <property type="entry name" value="BETA-LACTAMASE-TYPE TRANSPEPTIDASE FOLD CONTAINING PROTEIN"/>
    <property type="match status" value="1"/>
</dbReference>
<organism evidence="2 3">
    <name type="scientific">Leucobacter chromiireducens subsp. chromiireducens</name>
    <dbReference type="NCBI Taxonomy" id="660067"/>
    <lineage>
        <taxon>Bacteria</taxon>
        <taxon>Bacillati</taxon>
        <taxon>Actinomycetota</taxon>
        <taxon>Actinomycetes</taxon>
        <taxon>Micrococcales</taxon>
        <taxon>Microbacteriaceae</taxon>
        <taxon>Leucobacter</taxon>
    </lineage>
</organism>
<gene>
    <name evidence="2" type="ORF">D3226_07715</name>
</gene>
<dbReference type="InterPro" id="IPR012338">
    <property type="entry name" value="Beta-lactam/transpept-like"/>
</dbReference>
<reference evidence="2 3" key="1">
    <citation type="submission" date="2018-09" db="EMBL/GenBank/DDBJ databases">
        <title>Comparative genomics of Leucobacter spp.</title>
        <authorList>
            <person name="Reis A.C."/>
            <person name="Kolvenbach B.A."/>
            <person name="Corvini P.F.X."/>
            <person name="Nunes O.C."/>
        </authorList>
    </citation>
    <scope>NUCLEOTIDE SEQUENCE [LARGE SCALE GENOMIC DNA]</scope>
    <source>
        <strain evidence="2 3">L-1</strain>
    </source>
</reference>
<evidence type="ECO:0000313" key="2">
    <source>
        <dbReference type="EMBL" id="MBL3689847.1"/>
    </source>
</evidence>
<evidence type="ECO:0000259" key="1">
    <source>
        <dbReference type="Pfam" id="PF13354"/>
    </source>
</evidence>
<dbReference type="SUPFAM" id="SSF56601">
    <property type="entry name" value="beta-lactamase/transpeptidase-like"/>
    <property type="match status" value="1"/>
</dbReference>
<evidence type="ECO:0000313" key="3">
    <source>
        <dbReference type="Proteomes" id="UP001646141"/>
    </source>
</evidence>
<dbReference type="InterPro" id="IPR000871">
    <property type="entry name" value="Beta-lactam_class-A"/>
</dbReference>
<dbReference type="InterPro" id="IPR045155">
    <property type="entry name" value="Beta-lactam_cat"/>
</dbReference>
<dbReference type="EMBL" id="QYAD01000002">
    <property type="protein sequence ID" value="MBL3689847.1"/>
    <property type="molecule type" value="Genomic_DNA"/>
</dbReference>
<comment type="caution">
    <text evidence="2">The sequence shown here is derived from an EMBL/GenBank/DDBJ whole genome shotgun (WGS) entry which is preliminary data.</text>
</comment>
<keyword evidence="2" id="KW-0378">Hydrolase</keyword>
<protein>
    <submittedName>
        <fullName evidence="2">Serine hydrolase</fullName>
    </submittedName>
</protein>
<keyword evidence="3" id="KW-1185">Reference proteome</keyword>
<dbReference type="Gene3D" id="3.40.710.10">
    <property type="entry name" value="DD-peptidase/beta-lactamase superfamily"/>
    <property type="match status" value="1"/>
</dbReference>
<dbReference type="Proteomes" id="UP001646141">
    <property type="component" value="Unassembled WGS sequence"/>
</dbReference>
<accession>A0ABS1SNT9</accession>
<sequence>MSTAYRWARAVDLSPRVLRQGSTLFSERPDSGEHGAYSDGIPVLAWQLVVEADAGDGSARAVGFRAAAPFAGDGFPERPDPAARHPVTAASIADWLERDAAWGAQVPGAAEGPIRSALRDGAVEREVWGGRGGLRFHAARIRTGSGVRRVAVVTRAFSAADAAAAAAAICALLCPDLARDQAVPTDSSVAGTHDTAPIATFAVLAAGGEQLAARGSQRVFYAASTIKLGLALAVLRAVDHGALDLDEQVVSQHHFASAVAGAGSFGFTPDEIDAGFPPEGRQVSLAVCLARMIEVSANEGTNMLAQRVGLAAVTAAFGAAGAPTARMTRLIGDYAARERGDTHEASASDLAATMREIIAGTLLSPDSAARLQRHLRAQRFPVLADGFADVREWGSKSGWVTGLRHDVAWFTRNGEDTPTVIAVCTSGFETSAALETIRALGAAAERGLPTAILAATNKGVHQQ</sequence>
<proteinExistence type="predicted"/>
<feature type="domain" description="Beta-lactamase class A catalytic" evidence="1">
    <location>
        <begin position="208"/>
        <end position="425"/>
    </location>
</feature>
<dbReference type="GO" id="GO:0016787">
    <property type="term" value="F:hydrolase activity"/>
    <property type="evidence" value="ECO:0007669"/>
    <property type="project" value="UniProtKB-KW"/>
</dbReference>
<dbReference type="Pfam" id="PF13354">
    <property type="entry name" value="Beta-lactamase2"/>
    <property type="match status" value="1"/>
</dbReference>